<evidence type="ECO:0000313" key="1">
    <source>
        <dbReference type="EMBL" id="CAD8128707.1"/>
    </source>
</evidence>
<evidence type="ECO:0000313" key="2">
    <source>
        <dbReference type="Proteomes" id="UP000692954"/>
    </source>
</evidence>
<proteinExistence type="predicted"/>
<gene>
    <name evidence="1" type="ORF">PSON_ATCC_30995.1.T1940019</name>
</gene>
<organism evidence="1 2">
    <name type="scientific">Paramecium sonneborni</name>
    <dbReference type="NCBI Taxonomy" id="65129"/>
    <lineage>
        <taxon>Eukaryota</taxon>
        <taxon>Sar</taxon>
        <taxon>Alveolata</taxon>
        <taxon>Ciliophora</taxon>
        <taxon>Intramacronucleata</taxon>
        <taxon>Oligohymenophorea</taxon>
        <taxon>Peniculida</taxon>
        <taxon>Parameciidae</taxon>
        <taxon>Paramecium</taxon>
    </lineage>
</organism>
<sequence>MRLIQKNKMNTMNNLIRYVCPYLRQIGYIVFFRSSSKMQKRGCKAKRKHTRLYLFLLKRKQNYMTEICWIESMNTIKINFNIRHFIRELEEKINAIKLEQIMESSSQSVHPQVVSALSSAVQSFPNVFLKPLQKIAAVQAVLAAQITPVQFYILKLLLKHNQHRNICSYFYICYFSIESIIIQKQKEKNKYFQLI</sequence>
<keyword evidence="2" id="KW-1185">Reference proteome</keyword>
<comment type="caution">
    <text evidence="1">The sequence shown here is derived from an EMBL/GenBank/DDBJ whole genome shotgun (WGS) entry which is preliminary data.</text>
</comment>
<dbReference type="Proteomes" id="UP000692954">
    <property type="component" value="Unassembled WGS sequence"/>
</dbReference>
<reference evidence="1" key="1">
    <citation type="submission" date="2021-01" db="EMBL/GenBank/DDBJ databases">
        <authorList>
            <consortium name="Genoscope - CEA"/>
            <person name="William W."/>
        </authorList>
    </citation>
    <scope>NUCLEOTIDE SEQUENCE</scope>
</reference>
<accession>A0A8S1RMS3</accession>
<protein>
    <submittedName>
        <fullName evidence="1">Uncharacterized protein</fullName>
    </submittedName>
</protein>
<name>A0A8S1RMS3_9CILI</name>
<dbReference type="AlphaFoldDB" id="A0A8S1RMS3"/>
<dbReference type="EMBL" id="CAJJDN010000194">
    <property type="protein sequence ID" value="CAD8128707.1"/>
    <property type="molecule type" value="Genomic_DNA"/>
</dbReference>